<feature type="region of interest" description="Disordered" evidence="1">
    <location>
        <begin position="288"/>
        <end position="323"/>
    </location>
</feature>
<keyword evidence="2" id="KW-0472">Membrane</keyword>
<feature type="compositionally biased region" description="Acidic residues" evidence="1">
    <location>
        <begin position="293"/>
        <end position="322"/>
    </location>
</feature>
<proteinExistence type="predicted"/>
<name>A0A448WY22_9PLAT</name>
<feature type="transmembrane region" description="Helical" evidence="2">
    <location>
        <begin position="114"/>
        <end position="137"/>
    </location>
</feature>
<dbReference type="PANTHER" id="PTHR35711:SF1">
    <property type="entry name" value="ECTODERMAL, ISOFORM F"/>
    <property type="match status" value="1"/>
</dbReference>
<feature type="transmembrane region" description="Helical" evidence="2">
    <location>
        <begin position="81"/>
        <end position="102"/>
    </location>
</feature>
<keyword evidence="2" id="KW-1133">Transmembrane helix</keyword>
<dbReference type="Proteomes" id="UP000784294">
    <property type="component" value="Unassembled WGS sequence"/>
</dbReference>
<comment type="caution">
    <text evidence="3">The sequence shown here is derived from an EMBL/GenBank/DDBJ whole genome shotgun (WGS) entry which is preliminary data.</text>
</comment>
<evidence type="ECO:0008006" key="5">
    <source>
        <dbReference type="Google" id="ProtNLM"/>
    </source>
</evidence>
<evidence type="ECO:0000256" key="1">
    <source>
        <dbReference type="SAM" id="MobiDB-lite"/>
    </source>
</evidence>
<feature type="transmembrane region" description="Helical" evidence="2">
    <location>
        <begin position="177"/>
        <end position="197"/>
    </location>
</feature>
<keyword evidence="4" id="KW-1185">Reference proteome</keyword>
<dbReference type="AlphaFoldDB" id="A0A448WY22"/>
<evidence type="ECO:0000313" key="4">
    <source>
        <dbReference type="Proteomes" id="UP000784294"/>
    </source>
</evidence>
<evidence type="ECO:0000256" key="2">
    <source>
        <dbReference type="SAM" id="Phobius"/>
    </source>
</evidence>
<keyword evidence="2" id="KW-0812">Transmembrane</keyword>
<protein>
    <recommendedName>
        <fullName evidence="5">G-protein coupled receptors family 1 profile domain-containing protein</fullName>
    </recommendedName>
</protein>
<dbReference type="Gene3D" id="1.20.1070.10">
    <property type="entry name" value="Rhodopsin 7-helix transmembrane proteins"/>
    <property type="match status" value="1"/>
</dbReference>
<dbReference type="EMBL" id="CAAALY010059489">
    <property type="protein sequence ID" value="VEL23000.1"/>
    <property type="molecule type" value="Genomic_DNA"/>
</dbReference>
<reference evidence="3" key="1">
    <citation type="submission" date="2018-11" db="EMBL/GenBank/DDBJ databases">
        <authorList>
            <consortium name="Pathogen Informatics"/>
        </authorList>
    </citation>
    <scope>NUCLEOTIDE SEQUENCE</scope>
</reference>
<gene>
    <name evidence="3" type="ORF">PXEA_LOCUS16440</name>
</gene>
<accession>A0A448WY22</accession>
<evidence type="ECO:0000313" key="3">
    <source>
        <dbReference type="EMBL" id="VEL23000.1"/>
    </source>
</evidence>
<dbReference type="PANTHER" id="PTHR35711">
    <property type="entry name" value="EXPRESSED PROTEIN"/>
    <property type="match status" value="1"/>
</dbReference>
<sequence>MSLPLVLLVLVPAVTLFGLVGNGLLLRRVLKSRAPYRPLHVAQTVLDVFALLLHLGTMFELSLDAANDSSFLCRVYASRLAFWLMLDVRAMLNFYIGMRYFLDLLYQAGQRPALVTNLHLVYGLLAGCTAIVAGVGYSATADHQPDRDVCSDVCLSCQEDTIFSRLARICFAVARTFTFLAPVLGNIVVYRLVLLCLRDTDAFQYRMAYFEVKRTHIFDTWFLAVTQMPRHLVAQLQIFFGSSHMPGRGPLFAVIAGVSLVYPLLYPWFGVFWRNYFAEVYLPTRPVKRGKTDDDDEDDDDDDDDDDDEWEDDDEEEEEEEERVVVLKTIKLKK</sequence>
<feature type="transmembrane region" description="Helical" evidence="2">
    <location>
        <begin position="6"/>
        <end position="26"/>
    </location>
</feature>
<organism evidence="3 4">
    <name type="scientific">Protopolystoma xenopodis</name>
    <dbReference type="NCBI Taxonomy" id="117903"/>
    <lineage>
        <taxon>Eukaryota</taxon>
        <taxon>Metazoa</taxon>
        <taxon>Spiralia</taxon>
        <taxon>Lophotrochozoa</taxon>
        <taxon>Platyhelminthes</taxon>
        <taxon>Monogenea</taxon>
        <taxon>Polyopisthocotylea</taxon>
        <taxon>Polystomatidea</taxon>
        <taxon>Polystomatidae</taxon>
        <taxon>Protopolystoma</taxon>
    </lineage>
</organism>
<feature type="transmembrane region" description="Helical" evidence="2">
    <location>
        <begin position="251"/>
        <end position="269"/>
    </location>
</feature>